<organism evidence="8 9">
    <name type="scientific">Armillaria ostoyae</name>
    <name type="common">Armillaria root rot fungus</name>
    <dbReference type="NCBI Taxonomy" id="47428"/>
    <lineage>
        <taxon>Eukaryota</taxon>
        <taxon>Fungi</taxon>
        <taxon>Dikarya</taxon>
        <taxon>Basidiomycota</taxon>
        <taxon>Agaricomycotina</taxon>
        <taxon>Agaricomycetes</taxon>
        <taxon>Agaricomycetidae</taxon>
        <taxon>Agaricales</taxon>
        <taxon>Marasmiineae</taxon>
        <taxon>Physalacriaceae</taxon>
        <taxon>Armillaria</taxon>
    </lineage>
</organism>
<dbReference type="AlphaFoldDB" id="A0A284QMD3"/>
<dbReference type="InterPro" id="IPR006634">
    <property type="entry name" value="TLC-dom"/>
</dbReference>
<dbReference type="STRING" id="47428.A0A284QMD3"/>
<evidence type="ECO:0000256" key="3">
    <source>
        <dbReference type="ARBA" id="ARBA00022989"/>
    </source>
</evidence>
<dbReference type="GO" id="GO:0005783">
    <property type="term" value="C:endoplasmic reticulum"/>
    <property type="evidence" value="ECO:0007669"/>
    <property type="project" value="TreeGrafter"/>
</dbReference>
<feature type="transmembrane region" description="Helical" evidence="6">
    <location>
        <begin position="227"/>
        <end position="247"/>
    </location>
</feature>
<feature type="transmembrane region" description="Helical" evidence="6">
    <location>
        <begin position="152"/>
        <end position="175"/>
    </location>
</feature>
<comment type="subcellular location">
    <subcellularLocation>
        <location evidence="1">Membrane</location>
        <topology evidence="1">Multi-pass membrane protein</topology>
    </subcellularLocation>
</comment>
<evidence type="ECO:0000256" key="2">
    <source>
        <dbReference type="ARBA" id="ARBA00022692"/>
    </source>
</evidence>
<dbReference type="PANTHER" id="PTHR13439:SF0">
    <property type="entry name" value="TOPOISOMERASE I DAMAGE AFFECTED PROTEIN 4"/>
    <property type="match status" value="1"/>
</dbReference>
<dbReference type="GO" id="GO:0055088">
    <property type="term" value="P:lipid homeostasis"/>
    <property type="evidence" value="ECO:0007669"/>
    <property type="project" value="TreeGrafter"/>
</dbReference>
<name>A0A284QMD3_ARMOS</name>
<keyword evidence="4 5" id="KW-0472">Membrane</keyword>
<dbReference type="GO" id="GO:0016020">
    <property type="term" value="C:membrane"/>
    <property type="evidence" value="ECO:0007669"/>
    <property type="project" value="UniProtKB-SubCell"/>
</dbReference>
<evidence type="ECO:0000256" key="1">
    <source>
        <dbReference type="ARBA" id="ARBA00004141"/>
    </source>
</evidence>
<sequence>MPAVSIESYLSPAALSIGLTKLPEHVSTFLWSFLAFTFIYLVIAPFASQKLFPDTYGKMDKKAKRNWCAHVVSQAHVVVVVPLALSCLGLEGLRTDRAYGWSEERIGTLTAISSGYFLWDALEAISNWSDIGFVIHGLACLSVYMLSFKPFVAYYTARCLLWEASTFFLNIHWFLDKTNRTGSTLQLINGLCLLSTFFVVRLVYGGIYISYNLAHTLYAVRNDVPVIYLLVFGGGDIVLQGLNWLWFRKIIAAVHKRFSKQPVA</sequence>
<dbReference type="OrthoDB" id="10266980at2759"/>
<dbReference type="PANTHER" id="PTHR13439">
    <property type="entry name" value="CT120 PROTEIN"/>
    <property type="match status" value="1"/>
</dbReference>
<accession>A0A284QMD3</accession>
<evidence type="ECO:0000256" key="4">
    <source>
        <dbReference type="ARBA" id="ARBA00023136"/>
    </source>
</evidence>
<feature type="transmembrane region" description="Helical" evidence="6">
    <location>
        <begin position="67"/>
        <end position="85"/>
    </location>
</feature>
<keyword evidence="2 5" id="KW-0812">Transmembrane</keyword>
<reference evidence="9" key="1">
    <citation type="journal article" date="2017" name="Nat. Ecol. Evol.">
        <title>Genome expansion and lineage-specific genetic innovations in the forest pathogenic fungi Armillaria.</title>
        <authorList>
            <person name="Sipos G."/>
            <person name="Prasanna A.N."/>
            <person name="Walter M.C."/>
            <person name="O'Connor E."/>
            <person name="Balint B."/>
            <person name="Krizsan K."/>
            <person name="Kiss B."/>
            <person name="Hess J."/>
            <person name="Varga T."/>
            <person name="Slot J."/>
            <person name="Riley R."/>
            <person name="Boka B."/>
            <person name="Rigling D."/>
            <person name="Barry K."/>
            <person name="Lee J."/>
            <person name="Mihaltcheva S."/>
            <person name="LaButti K."/>
            <person name="Lipzen A."/>
            <person name="Waldron R."/>
            <person name="Moloney N.M."/>
            <person name="Sperisen C."/>
            <person name="Kredics L."/>
            <person name="Vagvoelgyi C."/>
            <person name="Patrignani A."/>
            <person name="Fitzpatrick D."/>
            <person name="Nagy I."/>
            <person name="Doyle S."/>
            <person name="Anderson J.B."/>
            <person name="Grigoriev I.V."/>
            <person name="Gueldener U."/>
            <person name="Muensterkoetter M."/>
            <person name="Nagy L.G."/>
        </authorList>
    </citation>
    <scope>NUCLEOTIDE SEQUENCE [LARGE SCALE GENOMIC DNA]</scope>
    <source>
        <strain evidence="9">C18/9</strain>
    </source>
</reference>
<feature type="transmembrane region" description="Helical" evidence="6">
    <location>
        <begin position="29"/>
        <end position="47"/>
    </location>
</feature>
<dbReference type="OMA" id="MPVYYSH"/>
<gene>
    <name evidence="8" type="ORF">ARMOST_00880</name>
</gene>
<dbReference type="InterPro" id="IPR050846">
    <property type="entry name" value="TLCD"/>
</dbReference>
<dbReference type="PROSITE" id="PS50922">
    <property type="entry name" value="TLC"/>
    <property type="match status" value="1"/>
</dbReference>
<feature type="transmembrane region" description="Helical" evidence="6">
    <location>
        <begin position="187"/>
        <end position="207"/>
    </location>
</feature>
<feature type="domain" description="TLC" evidence="7">
    <location>
        <begin position="62"/>
        <end position="259"/>
    </location>
</feature>
<proteinExistence type="predicted"/>
<dbReference type="EMBL" id="FUEG01000001">
    <property type="protein sequence ID" value="SJK97627.1"/>
    <property type="molecule type" value="Genomic_DNA"/>
</dbReference>
<protein>
    <recommendedName>
        <fullName evidence="7">TLC domain-containing protein</fullName>
    </recommendedName>
</protein>
<dbReference type="Pfam" id="PF03798">
    <property type="entry name" value="TRAM_LAG1_CLN8"/>
    <property type="match status" value="1"/>
</dbReference>
<evidence type="ECO:0000256" key="5">
    <source>
        <dbReference type="PROSITE-ProRule" id="PRU00205"/>
    </source>
</evidence>
<evidence type="ECO:0000313" key="8">
    <source>
        <dbReference type="EMBL" id="SJK97627.1"/>
    </source>
</evidence>
<evidence type="ECO:0000256" key="6">
    <source>
        <dbReference type="SAM" id="Phobius"/>
    </source>
</evidence>
<dbReference type="SMART" id="SM00724">
    <property type="entry name" value="TLC"/>
    <property type="match status" value="1"/>
</dbReference>
<keyword evidence="9" id="KW-1185">Reference proteome</keyword>
<evidence type="ECO:0000259" key="7">
    <source>
        <dbReference type="PROSITE" id="PS50922"/>
    </source>
</evidence>
<dbReference type="Proteomes" id="UP000219338">
    <property type="component" value="Unassembled WGS sequence"/>
</dbReference>
<evidence type="ECO:0000313" key="9">
    <source>
        <dbReference type="Proteomes" id="UP000219338"/>
    </source>
</evidence>
<keyword evidence="3 6" id="KW-1133">Transmembrane helix</keyword>